<evidence type="ECO:0000256" key="1">
    <source>
        <dbReference type="ARBA" id="ARBA00004651"/>
    </source>
</evidence>
<keyword evidence="3 6" id="KW-0812">Transmembrane</keyword>
<feature type="transmembrane region" description="Helical" evidence="6">
    <location>
        <begin position="106"/>
        <end position="125"/>
    </location>
</feature>
<dbReference type="Gene3D" id="1.10.3720.10">
    <property type="entry name" value="MetI-like"/>
    <property type="match status" value="1"/>
</dbReference>
<dbReference type="SUPFAM" id="SSF161098">
    <property type="entry name" value="MetI-like"/>
    <property type="match status" value="1"/>
</dbReference>
<dbReference type="Proteomes" id="UP000326725">
    <property type="component" value="Unassembled WGS sequence"/>
</dbReference>
<keyword evidence="4 6" id="KW-1133">Transmembrane helix</keyword>
<dbReference type="GO" id="GO:0031460">
    <property type="term" value="P:glycine betaine transport"/>
    <property type="evidence" value="ECO:0007669"/>
    <property type="project" value="TreeGrafter"/>
</dbReference>
<dbReference type="PANTHER" id="PTHR30177:SF30">
    <property type="entry name" value="GLYCINE BETAINE UPTAKE SYSTEM PERMEASE PROTEIN YEHY"/>
    <property type="match status" value="1"/>
</dbReference>
<evidence type="ECO:0000313" key="8">
    <source>
        <dbReference type="EMBL" id="VVZ96698.1"/>
    </source>
</evidence>
<dbReference type="InterPro" id="IPR051204">
    <property type="entry name" value="ABC_transp_perm/SBD"/>
</dbReference>
<dbReference type="CDD" id="cd06261">
    <property type="entry name" value="TM_PBP2"/>
    <property type="match status" value="1"/>
</dbReference>
<dbReference type="PANTHER" id="PTHR30177">
    <property type="entry name" value="GLYCINE BETAINE/L-PROLINE TRANSPORT SYSTEM PERMEASE PROTEIN PROW"/>
    <property type="match status" value="1"/>
</dbReference>
<comment type="subcellular location">
    <subcellularLocation>
        <location evidence="1 6">Cell membrane</location>
        <topology evidence="1 6">Multi-pass membrane protein</topology>
    </subcellularLocation>
</comment>
<feature type="transmembrane region" description="Helical" evidence="6">
    <location>
        <begin position="48"/>
        <end position="68"/>
    </location>
</feature>
<feature type="domain" description="ABC transmembrane type-1" evidence="7">
    <location>
        <begin position="178"/>
        <end position="373"/>
    </location>
</feature>
<feature type="transmembrane region" description="Helical" evidence="6">
    <location>
        <begin position="178"/>
        <end position="202"/>
    </location>
</feature>
<evidence type="ECO:0000259" key="7">
    <source>
        <dbReference type="PROSITE" id="PS50928"/>
    </source>
</evidence>
<feature type="transmembrane region" description="Helical" evidence="6">
    <location>
        <begin position="324"/>
        <end position="348"/>
    </location>
</feature>
<accession>A0A5K1I9C8</accession>
<feature type="transmembrane region" description="Helical" evidence="6">
    <location>
        <begin position="75"/>
        <end position="94"/>
    </location>
</feature>
<feature type="transmembrane region" description="Helical" evidence="6">
    <location>
        <begin position="245"/>
        <end position="269"/>
    </location>
</feature>
<feature type="transmembrane region" description="Helical" evidence="6">
    <location>
        <begin position="354"/>
        <end position="376"/>
    </location>
</feature>
<organism evidence="8 9">
    <name type="scientific">Halomonas lysinitropha</name>
    <dbReference type="NCBI Taxonomy" id="2607506"/>
    <lineage>
        <taxon>Bacteria</taxon>
        <taxon>Pseudomonadati</taxon>
        <taxon>Pseudomonadota</taxon>
        <taxon>Gammaproteobacteria</taxon>
        <taxon>Oceanospirillales</taxon>
        <taxon>Halomonadaceae</taxon>
        <taxon>Halomonas</taxon>
    </lineage>
</organism>
<dbReference type="Pfam" id="PF00528">
    <property type="entry name" value="BPD_transp_1"/>
    <property type="match status" value="1"/>
</dbReference>
<evidence type="ECO:0000256" key="5">
    <source>
        <dbReference type="ARBA" id="ARBA00023136"/>
    </source>
</evidence>
<sequence length="386" mass="40172">MRLEKSGPNVVLLSLTLVALAAWLGLDTVSVAANRIVPGTGYRVDEVIGAGGALATALPWLALAGFAWRPARRHLLLALVLVVLMLSALPAWLALSAVTLVDAPQARLGIGAGIWGVLFLLLLALIELRTRLVLSRLLGWALLLPPLASAALCLARWLEPLALWQEYRGRSGQFLGAVGEHLLLVGVAVGASLVLGVGLALAMRRWPGVQKAGFGMLNFLQTIPSIALFGLLLAPLAWLSANVDWLSALGVSGIGWAPALLALVGYSLLPMVRNTFVALEAVNPGVIDAARGMGMSRGQVFRQVRLPLALPVILEGIRITTVQAIGLTAVAALIGAGGLGTFIFQGLGQAAMDLVLLGALPILLLALLVDALLGALTDILRPGGAE</sequence>
<keyword evidence="5 6" id="KW-0472">Membrane</keyword>
<evidence type="ECO:0000256" key="4">
    <source>
        <dbReference type="ARBA" id="ARBA00022989"/>
    </source>
</evidence>
<dbReference type="InterPro" id="IPR000515">
    <property type="entry name" value="MetI-like"/>
</dbReference>
<evidence type="ECO:0000256" key="2">
    <source>
        <dbReference type="ARBA" id="ARBA00022448"/>
    </source>
</evidence>
<dbReference type="InterPro" id="IPR035906">
    <property type="entry name" value="MetI-like_sf"/>
</dbReference>
<dbReference type="AlphaFoldDB" id="A0A5K1I9C8"/>
<comment type="similarity">
    <text evidence="6">Belongs to the binding-protein-dependent transport system permease family.</text>
</comment>
<dbReference type="GO" id="GO:0055085">
    <property type="term" value="P:transmembrane transport"/>
    <property type="evidence" value="ECO:0007669"/>
    <property type="project" value="InterPro"/>
</dbReference>
<name>A0A5K1I9C8_9GAMM</name>
<reference evidence="8 9" key="1">
    <citation type="submission" date="2019-09" db="EMBL/GenBank/DDBJ databases">
        <authorList>
            <person name="Criscuolo A."/>
        </authorList>
    </citation>
    <scope>NUCLEOTIDE SEQUENCE [LARGE SCALE GENOMIC DNA]</scope>
    <source>
        <strain evidence="9">3(2)</strain>
    </source>
</reference>
<dbReference type="GO" id="GO:0005886">
    <property type="term" value="C:plasma membrane"/>
    <property type="evidence" value="ECO:0007669"/>
    <property type="project" value="UniProtKB-SubCell"/>
</dbReference>
<proteinExistence type="inferred from homology"/>
<dbReference type="PROSITE" id="PS50928">
    <property type="entry name" value="ABC_TM1"/>
    <property type="match status" value="1"/>
</dbReference>
<evidence type="ECO:0000313" key="9">
    <source>
        <dbReference type="Proteomes" id="UP000326725"/>
    </source>
</evidence>
<dbReference type="RefSeq" id="WP_225810015.1">
    <property type="nucleotide sequence ID" value="NZ_CABVOU010000039.1"/>
</dbReference>
<gene>
    <name evidence="8" type="primary">yehY</name>
    <name evidence="8" type="ORF">HALO32_02805</name>
</gene>
<evidence type="ECO:0000256" key="6">
    <source>
        <dbReference type="RuleBase" id="RU363032"/>
    </source>
</evidence>
<keyword evidence="9" id="KW-1185">Reference proteome</keyword>
<keyword evidence="2 6" id="KW-0813">Transport</keyword>
<dbReference type="EMBL" id="CABVOU010000039">
    <property type="protein sequence ID" value="VVZ96698.1"/>
    <property type="molecule type" value="Genomic_DNA"/>
</dbReference>
<protein>
    <submittedName>
        <fullName evidence="8">Osmoprotectant uptake system permease protein YehY</fullName>
    </submittedName>
</protein>
<feature type="transmembrane region" description="Helical" evidence="6">
    <location>
        <begin position="214"/>
        <end position="239"/>
    </location>
</feature>
<feature type="transmembrane region" description="Helical" evidence="6">
    <location>
        <begin position="137"/>
        <end position="158"/>
    </location>
</feature>
<evidence type="ECO:0000256" key="3">
    <source>
        <dbReference type="ARBA" id="ARBA00022692"/>
    </source>
</evidence>